<evidence type="ECO:0000259" key="7">
    <source>
        <dbReference type="Pfam" id="PF00534"/>
    </source>
</evidence>
<dbReference type="PANTHER" id="PTHR47779:SF1">
    <property type="entry name" value="SYNTHASE (CCG-9), PUTATIVE (AFU_ORTHOLOGUE AFUA_3G12100)-RELATED"/>
    <property type="match status" value="1"/>
</dbReference>
<keyword evidence="4" id="KW-0328">Glycosyltransferase</keyword>
<dbReference type="SUPFAM" id="SSF53756">
    <property type="entry name" value="UDP-Glycosyltransferase/glycogen phosphorylase"/>
    <property type="match status" value="1"/>
</dbReference>
<organism evidence="9 10">
    <name type="scientific">Metarhizium album (strain ARSEF 1941)</name>
    <dbReference type="NCBI Taxonomy" id="1081103"/>
    <lineage>
        <taxon>Eukaryota</taxon>
        <taxon>Fungi</taxon>
        <taxon>Dikarya</taxon>
        <taxon>Ascomycota</taxon>
        <taxon>Pezizomycotina</taxon>
        <taxon>Sordariomycetes</taxon>
        <taxon>Hypocreomycetidae</taxon>
        <taxon>Hypocreales</taxon>
        <taxon>Clavicipitaceae</taxon>
        <taxon>Metarhizium</taxon>
    </lineage>
</organism>
<dbReference type="Proteomes" id="UP000030816">
    <property type="component" value="Unassembled WGS sequence"/>
</dbReference>
<name>A0A0B2X2D3_METAS</name>
<dbReference type="OrthoDB" id="937291at2759"/>
<dbReference type="InterPro" id="IPR049438">
    <property type="entry name" value="TreT_GT1"/>
</dbReference>
<dbReference type="GeneID" id="63735657"/>
<proteinExistence type="inferred from homology"/>
<keyword evidence="6" id="KW-0119">Carbohydrate metabolism</keyword>
<keyword evidence="10" id="KW-1185">Reference proteome</keyword>
<evidence type="ECO:0000313" key="10">
    <source>
        <dbReference type="Proteomes" id="UP000030816"/>
    </source>
</evidence>
<evidence type="ECO:0000256" key="2">
    <source>
        <dbReference type="ARBA" id="ARBA00011738"/>
    </source>
</evidence>
<evidence type="ECO:0000256" key="5">
    <source>
        <dbReference type="ARBA" id="ARBA00022679"/>
    </source>
</evidence>
<dbReference type="InterPro" id="IPR052078">
    <property type="entry name" value="Trehalose_Metab_GTase"/>
</dbReference>
<evidence type="ECO:0000256" key="6">
    <source>
        <dbReference type="ARBA" id="ARBA00023277"/>
    </source>
</evidence>
<comment type="similarity">
    <text evidence="1">Belongs to the glycosyltransferase group 1 family. Glycosyltransferase 4 subfamily.</text>
</comment>
<evidence type="ECO:0000256" key="1">
    <source>
        <dbReference type="ARBA" id="ARBA00009481"/>
    </source>
</evidence>
<keyword evidence="3" id="KW-0313">Glucose metabolism</keyword>
<dbReference type="Pfam" id="PF21269">
    <property type="entry name" value="TreT_GT1"/>
    <property type="match status" value="1"/>
</dbReference>
<dbReference type="Pfam" id="PF00534">
    <property type="entry name" value="Glycos_transf_1"/>
    <property type="match status" value="1"/>
</dbReference>
<dbReference type="RefSeq" id="XP_040681489.1">
    <property type="nucleotide sequence ID" value="XM_040820001.1"/>
</dbReference>
<accession>A0A0B2X2D3</accession>
<dbReference type="EMBL" id="AZHE01000002">
    <property type="protein sequence ID" value="KHO00424.1"/>
    <property type="molecule type" value="Genomic_DNA"/>
</dbReference>
<dbReference type="GO" id="GO:0006006">
    <property type="term" value="P:glucose metabolic process"/>
    <property type="evidence" value="ECO:0007669"/>
    <property type="project" value="UniProtKB-KW"/>
</dbReference>
<dbReference type="InterPro" id="IPR001296">
    <property type="entry name" value="Glyco_trans_1"/>
</dbReference>
<reference evidence="9 10" key="1">
    <citation type="journal article" date="2014" name="Proc. Natl. Acad. Sci. U.S.A.">
        <title>Trajectory and genomic determinants of fungal-pathogen speciation and host adaptation.</title>
        <authorList>
            <person name="Hu X."/>
            <person name="Xiao G."/>
            <person name="Zheng P."/>
            <person name="Shang Y."/>
            <person name="Su Y."/>
            <person name="Zhang X."/>
            <person name="Liu X."/>
            <person name="Zhan S."/>
            <person name="St Leger R.J."/>
            <person name="Wang C."/>
        </authorList>
    </citation>
    <scope>NUCLEOTIDE SEQUENCE [LARGE SCALE GENOMIC DNA]</scope>
    <source>
        <strain evidence="9 10">ARSEF 1941</strain>
    </source>
</reference>
<dbReference type="PANTHER" id="PTHR47779">
    <property type="entry name" value="SYNTHASE (CCG-9), PUTATIVE (AFU_ORTHOLOGUE AFUA_3G12100)-RELATED"/>
    <property type="match status" value="1"/>
</dbReference>
<feature type="domain" description="Trehalose synthase N-terminal" evidence="8">
    <location>
        <begin position="189"/>
        <end position="350"/>
    </location>
</feature>
<dbReference type="GO" id="GO:0016757">
    <property type="term" value="F:glycosyltransferase activity"/>
    <property type="evidence" value="ECO:0007669"/>
    <property type="project" value="UniProtKB-KW"/>
</dbReference>
<protein>
    <submittedName>
        <fullName evidence="9">Clock-controlled protein-9 protein</fullName>
    </submittedName>
</protein>
<comment type="subunit">
    <text evidence="2">Homodimer.</text>
</comment>
<dbReference type="AlphaFoldDB" id="A0A0B2X2D3"/>
<evidence type="ECO:0000256" key="3">
    <source>
        <dbReference type="ARBA" id="ARBA00022526"/>
    </source>
</evidence>
<gene>
    <name evidence="9" type="ORF">MAM_01202</name>
</gene>
<sequence length="633" mass="69582">MPFTSCFVGISATLHRKQRMTVAFAFRNAVHLVDFHVADLELAGETPITDGIVGCLESYARAKSAKIIAAGLPSLLGDRCSTLCPRLWLELDVIPFVIPEENWTGTPWRDKNVDEQADSMARRCIRCFNPSMTPALQIGRHSSVQVDAGGSIRLCGLQDYQRTCSAASWQALMFYVDKLRAAGTRIAFFSATPQGGGVALMRHALVRLSRLLSVDVKWYVPKPRQAVFRITKNIHNILQGAARTQAISDADKSAIIDWVTDNAKRYWLTDGGPLCMPEQGGADIVVIDDPQMIGLIPLIKHVSPKRPVLFRSHIQIRSDLVDSNQSPQAGVWEFIWNFVKNADAFLSHPVPTFVPRTVPRDVVAHLPAATDWLDGLNKTLSARDSQYYMQVFNAECHLHNMPELEWPARNYVIQISRFDPSKGLLTVIDSYGELRRRLDRSDFASPPQLVICGNPSVDDPDGVAAFNETVTHIQLKYSHLKKDIIVVRLEANDQLLNVLIRNARVVLQLSTAEGFEIKVSEALHAGRPVIGTSVGGIPLQISHGVNGYLARAGDWDAVASHLTELFTNAGLYSAMSAAAAAAAEAGQGGDQISTVGNATSWYFLAWKFVADGGMKGNGRRVSDMAREELYANG</sequence>
<dbReference type="Gene3D" id="3.40.50.2000">
    <property type="entry name" value="Glycogen Phosphorylase B"/>
    <property type="match status" value="2"/>
</dbReference>
<evidence type="ECO:0000313" key="9">
    <source>
        <dbReference type="EMBL" id="KHO00424.1"/>
    </source>
</evidence>
<evidence type="ECO:0000259" key="8">
    <source>
        <dbReference type="Pfam" id="PF21269"/>
    </source>
</evidence>
<comment type="caution">
    <text evidence="9">The sequence shown here is derived from an EMBL/GenBank/DDBJ whole genome shotgun (WGS) entry which is preliminary data.</text>
</comment>
<dbReference type="STRING" id="1081103.A0A0B2X2D3"/>
<dbReference type="HOGENOM" id="CLU_011001_0_0_1"/>
<feature type="domain" description="Glycosyl transferase family 1" evidence="7">
    <location>
        <begin position="409"/>
        <end position="579"/>
    </location>
</feature>
<evidence type="ECO:0000256" key="4">
    <source>
        <dbReference type="ARBA" id="ARBA00022676"/>
    </source>
</evidence>
<keyword evidence="5" id="KW-0808">Transferase</keyword>